<dbReference type="InterPro" id="IPR011195">
    <property type="entry name" value="UCP010256"/>
</dbReference>
<dbReference type="InterPro" id="IPR002035">
    <property type="entry name" value="VWF_A"/>
</dbReference>
<dbReference type="CDD" id="cd00198">
    <property type="entry name" value="vWFA"/>
    <property type="match status" value="1"/>
</dbReference>
<dbReference type="EMBL" id="PHIG01000005">
    <property type="protein sequence ID" value="PJK31491.1"/>
    <property type="molecule type" value="Genomic_DNA"/>
</dbReference>
<dbReference type="SMART" id="SM00327">
    <property type="entry name" value="VWA"/>
    <property type="match status" value="1"/>
</dbReference>
<proteinExistence type="predicted"/>
<protein>
    <submittedName>
        <fullName evidence="2">VWA domain-containing protein</fullName>
    </submittedName>
</protein>
<dbReference type="Gene3D" id="3.40.50.410">
    <property type="entry name" value="von Willebrand factor, type A domain"/>
    <property type="match status" value="1"/>
</dbReference>
<dbReference type="PANTHER" id="PTHR39338">
    <property type="entry name" value="BLL5662 PROTEIN-RELATED"/>
    <property type="match status" value="1"/>
</dbReference>
<evidence type="ECO:0000313" key="2">
    <source>
        <dbReference type="EMBL" id="PJK31491.1"/>
    </source>
</evidence>
<dbReference type="AlphaFoldDB" id="A0A2M9G717"/>
<dbReference type="Pfam" id="PF05762">
    <property type="entry name" value="VWA_CoxE"/>
    <property type="match status" value="1"/>
</dbReference>
<organism evidence="2 3">
    <name type="scientific">Minwuia thermotolerans</name>
    <dbReference type="NCBI Taxonomy" id="2056226"/>
    <lineage>
        <taxon>Bacteria</taxon>
        <taxon>Pseudomonadati</taxon>
        <taxon>Pseudomonadota</taxon>
        <taxon>Alphaproteobacteria</taxon>
        <taxon>Minwuiales</taxon>
        <taxon>Minwuiaceae</taxon>
        <taxon>Minwuia</taxon>
    </lineage>
</organism>
<gene>
    <name evidence="2" type="ORF">CVT23_01585</name>
</gene>
<dbReference type="OrthoDB" id="9790469at2"/>
<accession>A0A2M9G717</accession>
<feature type="domain" description="VWFA" evidence="1">
    <location>
        <begin position="229"/>
        <end position="392"/>
    </location>
</feature>
<dbReference type="PANTHER" id="PTHR39338:SF6">
    <property type="entry name" value="BLL5662 PROTEIN"/>
    <property type="match status" value="1"/>
</dbReference>
<keyword evidence="3" id="KW-1185">Reference proteome</keyword>
<dbReference type="InterPro" id="IPR036465">
    <property type="entry name" value="vWFA_dom_sf"/>
</dbReference>
<evidence type="ECO:0000259" key="1">
    <source>
        <dbReference type="SMART" id="SM00327"/>
    </source>
</evidence>
<dbReference type="InterPro" id="IPR008912">
    <property type="entry name" value="Uncharacterised_CoxE"/>
</dbReference>
<comment type="caution">
    <text evidence="2">The sequence shown here is derived from an EMBL/GenBank/DDBJ whole genome shotgun (WGS) entry which is preliminary data.</text>
</comment>
<name>A0A2M9G717_9PROT</name>
<evidence type="ECO:0000313" key="3">
    <source>
        <dbReference type="Proteomes" id="UP000229498"/>
    </source>
</evidence>
<dbReference type="SUPFAM" id="SSF53300">
    <property type="entry name" value="vWA-like"/>
    <property type="match status" value="1"/>
</dbReference>
<dbReference type="PIRSF" id="PIRSF010256">
    <property type="entry name" value="CoxE_vWa"/>
    <property type="match status" value="1"/>
</dbReference>
<reference evidence="2 3" key="1">
    <citation type="submission" date="2017-11" db="EMBL/GenBank/DDBJ databases">
        <title>Draft genome sequence of Rhizobiales bacterium SY3-13.</title>
        <authorList>
            <person name="Sun C."/>
        </authorList>
    </citation>
    <scope>NUCLEOTIDE SEQUENCE [LARGE SCALE GENOMIC DNA]</scope>
    <source>
        <strain evidence="2 3">SY3-13</strain>
    </source>
</reference>
<sequence length="423" mass="48079">MPPAAGAGGPERDGGSTGGGRFAENIMYFARALRAAGLPVGPGQMLDAIRAVEIAGLRRRDDFYWTLHAIFVKRRDQKELFDQAFQIFWRNPELLEKMMSLLMPVVHPDIEETPAEKKKAMRRVAEALARAQEDQPVGEKKELEVDMSLTVSDEERLQAKDFEDMTAEELERARKAIQRMRLPLADIKTRRFAPQAHGRRVDMRRSFRSTLKSGGDIVKLEHRARVRRHPPLVILCDISGSMERYSRMMLHFMHAVTNDRDRVHSFVFGTRLTNISRHLRHRDIDLALERIGDQVQDWSGGTRIGATLAEFNQYWSRRVLGQGAVVLLITDGLDRDAGEGLEKEMERLHKSCRRLIWLNPLLRYDGFKPRARGIRAILPHVDEFLPVHNLQSLGDLTAALSDLGRRRNAGAGIMAEAEAEAQT</sequence>
<dbReference type="Proteomes" id="UP000229498">
    <property type="component" value="Unassembled WGS sequence"/>
</dbReference>